<comment type="similarity">
    <text evidence="1">Belongs to the leucine-binding protein family.</text>
</comment>
<evidence type="ECO:0000313" key="4">
    <source>
        <dbReference type="EMBL" id="MEM5345387.1"/>
    </source>
</evidence>
<evidence type="ECO:0000259" key="3">
    <source>
        <dbReference type="Pfam" id="PF13458"/>
    </source>
</evidence>
<keyword evidence="5" id="KW-1185">Reference proteome</keyword>
<proteinExistence type="inferred from homology"/>
<reference evidence="4 5" key="1">
    <citation type="submission" date="2024-01" db="EMBL/GenBank/DDBJ databases">
        <title>The diversity of rhizobia nodulating Mimosa spp. in eleven states of Brazil covering several biomes is determined by host plant, location, and edaphic factors.</title>
        <authorList>
            <person name="Rouws L."/>
            <person name="Barauna A."/>
            <person name="Beukes C."/>
            <person name="De Faria S.M."/>
            <person name="Gross E."/>
            <person name="Dos Reis Junior F.B."/>
            <person name="Simon M."/>
            <person name="Maluk M."/>
            <person name="Odee D.W."/>
            <person name="Kenicer G."/>
            <person name="Young J.P.W."/>
            <person name="Reis V.M."/>
            <person name="Zilli J."/>
            <person name="James E.K."/>
        </authorList>
    </citation>
    <scope>NUCLEOTIDE SEQUENCE [LARGE SCALE GENOMIC DNA]</scope>
    <source>
        <strain evidence="4 5">JPY530</strain>
    </source>
</reference>
<evidence type="ECO:0000256" key="2">
    <source>
        <dbReference type="ARBA" id="ARBA00022729"/>
    </source>
</evidence>
<evidence type="ECO:0000313" key="5">
    <source>
        <dbReference type="Proteomes" id="UP001481677"/>
    </source>
</evidence>
<dbReference type="PANTHER" id="PTHR47628">
    <property type="match status" value="1"/>
</dbReference>
<protein>
    <submittedName>
        <fullName evidence="4">Substrate-binding domain-containing protein</fullName>
    </submittedName>
</protein>
<feature type="domain" description="Leucine-binding protein" evidence="3">
    <location>
        <begin position="14"/>
        <end position="319"/>
    </location>
</feature>
<sequence length="362" mass="39065">MKPRSRACRPAQEMTIALCVPLGGAAGLWGPCALASAQLAVDELNASAGIAGRSCRLLTINAGDDARGLDCALSDLVGDGAIDALVGMHTSAVRLDLLKAVGGQLPFVYTPLYEGGERTPGVFAIGETTRRQLQPAIHWISRQRRPKRWFFVGNDYVWPHATHRLARRYVLDAGAEVVGDMYLPFGGGEHGEVLDAIRKRRADAVLLSLIGQDTIDFNRAFGEAGLATHIVRLSCALGENELLGIGARNTADLYVASGYFASLGTDANLAFKERYRGRYGARAPTLDTFGQSTYEGIHFLAALFDDARRRRLSEQAGLAQLGIAPLSFRSARDSAYAGGRVNRVPIYLARAAGHHFEVLSRL</sequence>
<dbReference type="InterPro" id="IPR028081">
    <property type="entry name" value="Leu-bd"/>
</dbReference>
<dbReference type="SUPFAM" id="SSF53822">
    <property type="entry name" value="Periplasmic binding protein-like I"/>
    <property type="match status" value="1"/>
</dbReference>
<dbReference type="RefSeq" id="WP_240057326.1">
    <property type="nucleotide sequence ID" value="NZ_JAZHFZ010000048.1"/>
</dbReference>
<organism evidence="4 5">
    <name type="scientific">Paraburkholderia azotifigens</name>
    <dbReference type="NCBI Taxonomy" id="2057004"/>
    <lineage>
        <taxon>Bacteria</taxon>
        <taxon>Pseudomonadati</taxon>
        <taxon>Pseudomonadota</taxon>
        <taxon>Betaproteobacteria</taxon>
        <taxon>Burkholderiales</taxon>
        <taxon>Burkholderiaceae</taxon>
        <taxon>Paraburkholderia</taxon>
    </lineage>
</organism>
<accession>A0ABU9REA6</accession>
<dbReference type="Pfam" id="PF13458">
    <property type="entry name" value="Peripla_BP_6"/>
    <property type="match status" value="1"/>
</dbReference>
<dbReference type="CDD" id="cd06358">
    <property type="entry name" value="PBP1_NHase"/>
    <property type="match status" value="1"/>
</dbReference>
<dbReference type="Proteomes" id="UP001481677">
    <property type="component" value="Unassembled WGS sequence"/>
</dbReference>
<gene>
    <name evidence="4" type="ORF">V4C56_37900</name>
</gene>
<dbReference type="InterPro" id="IPR028082">
    <property type="entry name" value="Peripla_BP_I"/>
</dbReference>
<dbReference type="Gene3D" id="3.40.50.2300">
    <property type="match status" value="2"/>
</dbReference>
<comment type="caution">
    <text evidence="4">The sequence shown here is derived from an EMBL/GenBank/DDBJ whole genome shotgun (WGS) entry which is preliminary data.</text>
</comment>
<keyword evidence="2" id="KW-0732">Signal</keyword>
<dbReference type="PANTHER" id="PTHR47628:SF1">
    <property type="entry name" value="ALIPHATIC AMIDASE EXPRESSION-REGULATING PROTEIN"/>
    <property type="match status" value="1"/>
</dbReference>
<name>A0ABU9REA6_9BURK</name>
<evidence type="ECO:0000256" key="1">
    <source>
        <dbReference type="ARBA" id="ARBA00010062"/>
    </source>
</evidence>
<dbReference type="EMBL" id="JAZHGA010000046">
    <property type="protein sequence ID" value="MEM5345387.1"/>
    <property type="molecule type" value="Genomic_DNA"/>
</dbReference>